<comment type="caution">
    <text evidence="2">The sequence shown here is derived from an EMBL/GenBank/DDBJ whole genome shotgun (WGS) entry which is preliminary data.</text>
</comment>
<name>A0ABS5FAA4_9PROT</name>
<gene>
    <name evidence="2" type="ORF">GXW71_34470</name>
</gene>
<organism evidence="2 3">
    <name type="scientific">Plastoroseomonas hellenica</name>
    <dbReference type="NCBI Taxonomy" id="2687306"/>
    <lineage>
        <taxon>Bacteria</taxon>
        <taxon>Pseudomonadati</taxon>
        <taxon>Pseudomonadota</taxon>
        <taxon>Alphaproteobacteria</taxon>
        <taxon>Acetobacterales</taxon>
        <taxon>Acetobacteraceae</taxon>
        <taxon>Plastoroseomonas</taxon>
    </lineage>
</organism>
<feature type="chain" id="PRO_5045678307" description="Lipoprotein" evidence="1">
    <location>
        <begin position="22"/>
        <end position="109"/>
    </location>
</feature>
<proteinExistence type="predicted"/>
<keyword evidence="1" id="KW-0732">Signal</keyword>
<dbReference type="Proteomes" id="UP001196870">
    <property type="component" value="Unassembled WGS sequence"/>
</dbReference>
<dbReference type="RefSeq" id="WP_211858576.1">
    <property type="nucleotide sequence ID" value="NZ_JAAGBB010000132.1"/>
</dbReference>
<evidence type="ECO:0000313" key="3">
    <source>
        <dbReference type="Proteomes" id="UP001196870"/>
    </source>
</evidence>
<reference evidence="3" key="1">
    <citation type="journal article" date="2021" name="Syst. Appl. Microbiol.">
        <title>Roseomonas hellenica sp. nov., isolated from roots of wild-growing Alkanna tinctoria.</title>
        <authorList>
            <person name="Rat A."/>
            <person name="Naranjo H.D."/>
            <person name="Lebbe L."/>
            <person name="Cnockaert M."/>
            <person name="Krigas N."/>
            <person name="Grigoriadou K."/>
            <person name="Maloupa E."/>
            <person name="Willems A."/>
        </authorList>
    </citation>
    <scope>NUCLEOTIDE SEQUENCE [LARGE SCALE GENOMIC DNA]</scope>
    <source>
        <strain evidence="3">LMG 31523</strain>
    </source>
</reference>
<sequence length="109" mass="11195">MMSFRNLLGATALAFGLAACADSPPPVVAPTPPPVAAPAAPQAPAVADLVGARAVPGARQLTARGYRLARVRGMTRFYWHAAASTCVRATVARGRFSVVEQVPPAACGR</sequence>
<evidence type="ECO:0000313" key="2">
    <source>
        <dbReference type="EMBL" id="MBR0669498.1"/>
    </source>
</evidence>
<evidence type="ECO:0008006" key="4">
    <source>
        <dbReference type="Google" id="ProtNLM"/>
    </source>
</evidence>
<dbReference type="EMBL" id="JAAGBB010000132">
    <property type="protein sequence ID" value="MBR0669498.1"/>
    <property type="molecule type" value="Genomic_DNA"/>
</dbReference>
<evidence type="ECO:0000256" key="1">
    <source>
        <dbReference type="SAM" id="SignalP"/>
    </source>
</evidence>
<protein>
    <recommendedName>
        <fullName evidence="4">Lipoprotein</fullName>
    </recommendedName>
</protein>
<feature type="signal peptide" evidence="1">
    <location>
        <begin position="1"/>
        <end position="21"/>
    </location>
</feature>
<dbReference type="PROSITE" id="PS51257">
    <property type="entry name" value="PROKAR_LIPOPROTEIN"/>
    <property type="match status" value="1"/>
</dbReference>
<keyword evidence="3" id="KW-1185">Reference proteome</keyword>
<accession>A0ABS5FAA4</accession>